<evidence type="ECO:0000313" key="2">
    <source>
        <dbReference type="Proteomes" id="UP000037122"/>
    </source>
</evidence>
<dbReference type="EMBL" id="LGST01000066">
    <property type="protein sequence ID" value="KND95742.1"/>
    <property type="molecule type" value="Genomic_DNA"/>
</dbReference>
<reference evidence="2" key="1">
    <citation type="journal article" date="2015" name="BMC Genomics">
        <title>Draft genome of a commonly misdiagnosed multidrug resistant pathogen Candida auris.</title>
        <authorList>
            <person name="Chatterjee S."/>
            <person name="Alampalli S.V."/>
            <person name="Nageshan R.K."/>
            <person name="Chettiar S.T."/>
            <person name="Joshi S."/>
            <person name="Tatu U.S."/>
        </authorList>
    </citation>
    <scope>NUCLEOTIDE SEQUENCE [LARGE SCALE GENOMIC DNA]</scope>
    <source>
        <strain evidence="2">6684</strain>
    </source>
</reference>
<dbReference type="VEuPathDB" id="FungiDB:QG37_08070"/>
<protein>
    <submittedName>
        <fullName evidence="1">Uncharacterized protein</fullName>
    </submittedName>
</protein>
<accession>A0A0L0NNL4</accession>
<evidence type="ECO:0000313" key="1">
    <source>
        <dbReference type="EMBL" id="KND95742.1"/>
    </source>
</evidence>
<gene>
    <name evidence="1" type="ORF">QG37_08070</name>
</gene>
<sequence>MIRVHHLKCDELLTTQLLLPGYLFADATIRIFFHPKFLNAIDRKKRPPLLPYIDRKGKAVTRTIFVATTFLELPTKFYSSKNKSKKPGHFLDLYFKQRYAHAVS</sequence>
<organism evidence="1 2">
    <name type="scientific">Candidozyma auris</name>
    <name type="common">Yeast</name>
    <name type="synonym">Candida auris</name>
    <dbReference type="NCBI Taxonomy" id="498019"/>
    <lineage>
        <taxon>Eukaryota</taxon>
        <taxon>Fungi</taxon>
        <taxon>Dikarya</taxon>
        <taxon>Ascomycota</taxon>
        <taxon>Saccharomycotina</taxon>
        <taxon>Pichiomycetes</taxon>
        <taxon>Metschnikowiaceae</taxon>
        <taxon>Candidozyma</taxon>
    </lineage>
</organism>
<dbReference type="AlphaFoldDB" id="A0A0L0NNL4"/>
<comment type="caution">
    <text evidence="1">The sequence shown here is derived from an EMBL/GenBank/DDBJ whole genome shotgun (WGS) entry which is preliminary data.</text>
</comment>
<name>A0A0L0NNL4_CANAR</name>
<proteinExistence type="predicted"/>
<dbReference type="Proteomes" id="UP000037122">
    <property type="component" value="Unassembled WGS sequence"/>
</dbReference>